<evidence type="ECO:0000313" key="1">
    <source>
        <dbReference type="EMBL" id="GFD13617.1"/>
    </source>
</evidence>
<feature type="non-terminal residue" evidence="1">
    <location>
        <position position="204"/>
    </location>
</feature>
<dbReference type="EMBL" id="BKCJ011273767">
    <property type="protein sequence ID" value="GFD13617.1"/>
    <property type="molecule type" value="Genomic_DNA"/>
</dbReference>
<protein>
    <submittedName>
        <fullName evidence="1">Uncharacterized protein</fullName>
    </submittedName>
</protein>
<comment type="caution">
    <text evidence="1">The sequence shown here is derived from an EMBL/GenBank/DDBJ whole genome shotgun (WGS) entry which is preliminary data.</text>
</comment>
<sequence>MTSFDYLLNPLYLIKECSSCGALYTTDYCCSVGILRDKIICNLDKTLKLSQQSPQNCPKYRHPVDGHYCQGCALPRKKFKEDLFTPGMEHGILQDSFEPSNDITNVASAPREPFVVNQNPDKNSSQNPPQINHHCCYGCGDPFEGIFCHQCTCKFCGNGAHHGYNCPPKVLIIPNPEHFNNQTIRELPPTVQSFDPKSNILHDS</sequence>
<accession>A0A699TU74</accession>
<dbReference type="AlphaFoldDB" id="A0A699TU74"/>
<gene>
    <name evidence="1" type="ORF">Tci_885586</name>
</gene>
<name>A0A699TU74_TANCI</name>
<reference evidence="1" key="1">
    <citation type="journal article" date="2019" name="Sci. Rep.">
        <title>Draft genome of Tanacetum cinerariifolium, the natural source of mosquito coil.</title>
        <authorList>
            <person name="Yamashiro T."/>
            <person name="Shiraishi A."/>
            <person name="Satake H."/>
            <person name="Nakayama K."/>
        </authorList>
    </citation>
    <scope>NUCLEOTIDE SEQUENCE</scope>
</reference>
<proteinExistence type="predicted"/>
<organism evidence="1">
    <name type="scientific">Tanacetum cinerariifolium</name>
    <name type="common">Dalmatian daisy</name>
    <name type="synonym">Chrysanthemum cinerariifolium</name>
    <dbReference type="NCBI Taxonomy" id="118510"/>
    <lineage>
        <taxon>Eukaryota</taxon>
        <taxon>Viridiplantae</taxon>
        <taxon>Streptophyta</taxon>
        <taxon>Embryophyta</taxon>
        <taxon>Tracheophyta</taxon>
        <taxon>Spermatophyta</taxon>
        <taxon>Magnoliopsida</taxon>
        <taxon>eudicotyledons</taxon>
        <taxon>Gunneridae</taxon>
        <taxon>Pentapetalae</taxon>
        <taxon>asterids</taxon>
        <taxon>campanulids</taxon>
        <taxon>Asterales</taxon>
        <taxon>Asteraceae</taxon>
        <taxon>Asteroideae</taxon>
        <taxon>Anthemideae</taxon>
        <taxon>Anthemidinae</taxon>
        <taxon>Tanacetum</taxon>
    </lineage>
</organism>